<dbReference type="Proteomes" id="UP000269097">
    <property type="component" value="Chromosome"/>
</dbReference>
<dbReference type="InterPro" id="IPR006879">
    <property type="entry name" value="YdjC-like"/>
</dbReference>
<dbReference type="InterPro" id="IPR011330">
    <property type="entry name" value="Glyco_hydro/deAcase_b/a-brl"/>
</dbReference>
<dbReference type="EMBL" id="CP033433">
    <property type="protein sequence ID" value="AYQ72552.1"/>
    <property type="molecule type" value="Genomic_DNA"/>
</dbReference>
<keyword evidence="3" id="KW-0378">Hydrolase</keyword>
<protein>
    <submittedName>
        <fullName evidence="7">ChbG/HpnK family deacetylase</fullName>
    </submittedName>
</protein>
<dbReference type="KEGG" id="coh:EAV92_08215"/>
<evidence type="ECO:0000313" key="8">
    <source>
        <dbReference type="Proteomes" id="UP000269097"/>
    </source>
</evidence>
<dbReference type="SUPFAM" id="SSF88713">
    <property type="entry name" value="Glycoside hydrolase/deacetylase"/>
    <property type="match status" value="1"/>
</dbReference>
<dbReference type="RefSeq" id="WP_123040612.1">
    <property type="nucleotide sequence ID" value="NZ_CP033433.1"/>
</dbReference>
<dbReference type="Pfam" id="PF04794">
    <property type="entry name" value="YdjC"/>
    <property type="match status" value="1"/>
</dbReference>
<dbReference type="GO" id="GO:0016787">
    <property type="term" value="F:hydrolase activity"/>
    <property type="evidence" value="ECO:0007669"/>
    <property type="project" value="UniProtKB-KW"/>
</dbReference>
<dbReference type="PANTHER" id="PTHR31609">
    <property type="entry name" value="YDJC DEACETYLASE FAMILY MEMBER"/>
    <property type="match status" value="1"/>
</dbReference>
<proteinExistence type="predicted"/>
<keyword evidence="8" id="KW-1185">Reference proteome</keyword>
<keyword evidence="2" id="KW-0479">Metal-binding</keyword>
<dbReference type="GO" id="GO:0019213">
    <property type="term" value="F:deacetylase activity"/>
    <property type="evidence" value="ECO:0007669"/>
    <property type="project" value="TreeGrafter"/>
</dbReference>
<evidence type="ECO:0000313" key="7">
    <source>
        <dbReference type="EMBL" id="AYQ72552.1"/>
    </source>
</evidence>
<sequence length="304" mass="34135">MNTSERLGYGKEEKLLIVNADDLGLAKAANDGVFDLLEEGAVSSATIMMNCPWSAEAAERIASMPDVDIGVHWTLTSEWPHYRWGPLVRNRASATLTGKDGWFPQTPEETERRADPEEVRGELIAQTEAALAAGIALTHADNHMGSLYGIVSGKDLLHVAYDVCAKYGLPFRLPRKLIPVGGRQIPPEVQERAKRRAREAEDRGIVLPDYITGPEYRLLPGESYDDVKAEGIGLLRALLPGVTEWISHPARVTDELRSFHLHPEKRGMEIRFWRDPDVQSVLREEQIRMIGWKELKQLQDSLRI</sequence>
<dbReference type="GO" id="GO:0046872">
    <property type="term" value="F:metal ion binding"/>
    <property type="evidence" value="ECO:0007669"/>
    <property type="project" value="UniProtKB-KW"/>
</dbReference>
<feature type="compositionally biased region" description="Basic and acidic residues" evidence="6">
    <location>
        <begin position="109"/>
        <end position="118"/>
    </location>
</feature>
<evidence type="ECO:0000256" key="4">
    <source>
        <dbReference type="ARBA" id="ARBA00022842"/>
    </source>
</evidence>
<dbReference type="Gene3D" id="3.20.20.370">
    <property type="entry name" value="Glycoside hydrolase/deacetylase"/>
    <property type="match status" value="1"/>
</dbReference>
<evidence type="ECO:0000256" key="3">
    <source>
        <dbReference type="ARBA" id="ARBA00022801"/>
    </source>
</evidence>
<evidence type="ECO:0000256" key="2">
    <source>
        <dbReference type="ARBA" id="ARBA00022723"/>
    </source>
</evidence>
<evidence type="ECO:0000256" key="6">
    <source>
        <dbReference type="SAM" id="MobiDB-lite"/>
    </source>
</evidence>
<keyword evidence="4" id="KW-0460">Magnesium</keyword>
<reference evidence="7 8" key="1">
    <citation type="submission" date="2018-10" db="EMBL/GenBank/DDBJ databases">
        <title>Genome Sequence of Cohnella sp.</title>
        <authorList>
            <person name="Srinivasan S."/>
            <person name="Kim M.K."/>
        </authorList>
    </citation>
    <scope>NUCLEOTIDE SEQUENCE [LARGE SCALE GENOMIC DNA]</scope>
    <source>
        <strain evidence="7 8">18JY8-7</strain>
    </source>
</reference>
<accession>A0A3G3JWD9</accession>
<dbReference type="CDD" id="cd10802">
    <property type="entry name" value="YdjC_TTHB029_like"/>
    <property type="match status" value="1"/>
</dbReference>
<keyword evidence="5" id="KW-0119">Carbohydrate metabolism</keyword>
<organism evidence="7 8">
    <name type="scientific">Cohnella candidum</name>
    <dbReference type="NCBI Taxonomy" id="2674991"/>
    <lineage>
        <taxon>Bacteria</taxon>
        <taxon>Bacillati</taxon>
        <taxon>Bacillota</taxon>
        <taxon>Bacilli</taxon>
        <taxon>Bacillales</taxon>
        <taxon>Paenibacillaceae</taxon>
        <taxon>Cohnella</taxon>
    </lineage>
</organism>
<evidence type="ECO:0000256" key="1">
    <source>
        <dbReference type="ARBA" id="ARBA00001946"/>
    </source>
</evidence>
<feature type="region of interest" description="Disordered" evidence="6">
    <location>
        <begin position="98"/>
        <end position="118"/>
    </location>
</feature>
<evidence type="ECO:0000256" key="5">
    <source>
        <dbReference type="ARBA" id="ARBA00023277"/>
    </source>
</evidence>
<dbReference type="AlphaFoldDB" id="A0A3G3JWD9"/>
<name>A0A3G3JWD9_9BACL</name>
<comment type="cofactor">
    <cofactor evidence="1">
        <name>Mg(2+)</name>
        <dbReference type="ChEBI" id="CHEBI:18420"/>
    </cofactor>
</comment>
<gene>
    <name evidence="7" type="ORF">EAV92_08215</name>
</gene>
<dbReference type="GO" id="GO:0005975">
    <property type="term" value="P:carbohydrate metabolic process"/>
    <property type="evidence" value="ECO:0007669"/>
    <property type="project" value="InterPro"/>
</dbReference>
<dbReference type="PANTHER" id="PTHR31609:SF1">
    <property type="entry name" value="CARBOHYDRATE DEACETYLASE"/>
    <property type="match status" value="1"/>
</dbReference>